<reference evidence="3" key="1">
    <citation type="submission" date="2021-01" db="EMBL/GenBank/DDBJ databases">
        <authorList>
            <person name="Corre E."/>
            <person name="Pelletier E."/>
            <person name="Niang G."/>
            <person name="Scheremetjew M."/>
            <person name="Finn R."/>
            <person name="Kale V."/>
            <person name="Holt S."/>
            <person name="Cochrane G."/>
            <person name="Meng A."/>
            <person name="Brown T."/>
            <person name="Cohen L."/>
        </authorList>
    </citation>
    <scope>NUCLEOTIDE SEQUENCE</scope>
    <source>
        <strain evidence="3">DIVA3 518/3/11/1/6</strain>
    </source>
</reference>
<organism evidence="3">
    <name type="scientific">Vannella robusta</name>
    <dbReference type="NCBI Taxonomy" id="1487602"/>
    <lineage>
        <taxon>Eukaryota</taxon>
        <taxon>Amoebozoa</taxon>
        <taxon>Discosea</taxon>
        <taxon>Flabellinia</taxon>
        <taxon>Vannellidae</taxon>
        <taxon>Vannella</taxon>
    </lineage>
</organism>
<gene>
    <name evidence="3" type="ORF">VSP0166_LOCUS17679</name>
</gene>
<proteinExistence type="predicted"/>
<accession>A0A7S4IVY8</accession>
<evidence type="ECO:0008006" key="4">
    <source>
        <dbReference type="Google" id="ProtNLM"/>
    </source>
</evidence>
<evidence type="ECO:0000313" key="3">
    <source>
        <dbReference type="EMBL" id="CAE2241166.1"/>
    </source>
</evidence>
<dbReference type="CDD" id="cd05992">
    <property type="entry name" value="PB1"/>
    <property type="match status" value="1"/>
</dbReference>
<dbReference type="InterPro" id="IPR013783">
    <property type="entry name" value="Ig-like_fold"/>
</dbReference>
<dbReference type="Pfam" id="PF00564">
    <property type="entry name" value="PB1"/>
    <property type="match status" value="1"/>
</dbReference>
<feature type="domain" description="PB1" evidence="1">
    <location>
        <begin position="19"/>
        <end position="66"/>
    </location>
</feature>
<evidence type="ECO:0000259" key="1">
    <source>
        <dbReference type="Pfam" id="PF00564"/>
    </source>
</evidence>
<dbReference type="InterPro" id="IPR032350">
    <property type="entry name" value="Nbr1_FW"/>
</dbReference>
<dbReference type="PANTHER" id="PTHR20930">
    <property type="entry name" value="OVARIAN CARCINOMA ANTIGEN CA125-RELATED"/>
    <property type="match status" value="1"/>
</dbReference>
<feature type="domain" description="Nbr1 FW" evidence="2">
    <location>
        <begin position="188"/>
        <end position="290"/>
    </location>
</feature>
<dbReference type="InterPro" id="IPR000270">
    <property type="entry name" value="PB1_dom"/>
</dbReference>
<dbReference type="EMBL" id="HBKP01025421">
    <property type="protein sequence ID" value="CAE2241166.1"/>
    <property type="molecule type" value="Transcribed_RNA"/>
</dbReference>
<protein>
    <recommendedName>
        <fullName evidence="4">Next to BRCA1 central domain-containing protein</fullName>
    </recommendedName>
</protein>
<dbReference type="PANTHER" id="PTHR20930:SF0">
    <property type="entry name" value="PROTEIN ILRUN"/>
    <property type="match status" value="1"/>
</dbReference>
<dbReference type="SUPFAM" id="SSF54277">
    <property type="entry name" value="CAD &amp; PB1 domains"/>
    <property type="match status" value="1"/>
</dbReference>
<sequence length="301" mass="33761">MAKPVSSCDIILSLAQNRTRRFAAPPTYSQLLDKLSVKLGMERGSFHVLVLDDEHDWIRVDSQEEYSYVPFFCPRDPTRPNGKIIHTRVESKPTSVNRQYSRPIASKSTGIVQAQPRAARIPTSRISAQQQAQTAVRNPPIPTYIPANPSNSNTQALQVLPPNLRFNSKQTKKRTGKKAMGAFTEHITISDNTQISPGAPFIKTWRFENHSDRPWPSGSTLALIGTYNDEMGCSGSVVVPDCDLPAPGFYVDISVRFVAPKLPGHYQCYWKPMFPDGERFGDRVRVKILVPDKLPKQSKRD</sequence>
<name>A0A7S4IVY8_9EUKA</name>
<evidence type="ECO:0000259" key="2">
    <source>
        <dbReference type="Pfam" id="PF16158"/>
    </source>
</evidence>
<dbReference type="Gene3D" id="2.60.40.10">
    <property type="entry name" value="Immunoglobulins"/>
    <property type="match status" value="1"/>
</dbReference>
<dbReference type="Pfam" id="PF16158">
    <property type="entry name" value="N_BRCA1_IG"/>
    <property type="match status" value="1"/>
</dbReference>
<dbReference type="CDD" id="cd14947">
    <property type="entry name" value="NBR1_like"/>
    <property type="match status" value="1"/>
</dbReference>
<dbReference type="AlphaFoldDB" id="A0A7S4IVY8"/>